<evidence type="ECO:0000256" key="2">
    <source>
        <dbReference type="ARBA" id="ARBA00022664"/>
    </source>
</evidence>
<feature type="region of interest" description="Disordered" evidence="6">
    <location>
        <begin position="1"/>
        <end position="52"/>
    </location>
</feature>
<keyword evidence="4" id="KW-0539">Nucleus</keyword>
<comment type="subcellular location">
    <subcellularLocation>
        <location evidence="1">Nucleus</location>
    </subcellularLocation>
</comment>
<evidence type="ECO:0000256" key="6">
    <source>
        <dbReference type="SAM" id="MobiDB-lite"/>
    </source>
</evidence>
<dbReference type="PANTHER" id="PTHR14212:SF0">
    <property type="entry name" value="U4_U6 SMALL NUCLEAR RIBONUCLEOPROTEIN PRP3"/>
    <property type="match status" value="1"/>
</dbReference>
<evidence type="ECO:0000259" key="8">
    <source>
        <dbReference type="Pfam" id="PF08572"/>
    </source>
</evidence>
<gene>
    <name evidence="9" type="ORF">BRENAR_LOCUS651</name>
</gene>
<feature type="compositionally biased region" description="Polar residues" evidence="6">
    <location>
        <begin position="7"/>
        <end position="16"/>
    </location>
</feature>
<keyword evidence="2" id="KW-0507">mRNA processing</keyword>
<name>A0A448YGB0_BRENA</name>
<evidence type="ECO:0000256" key="3">
    <source>
        <dbReference type="ARBA" id="ARBA00023187"/>
    </source>
</evidence>
<dbReference type="Pfam" id="PF08572">
    <property type="entry name" value="PRP3"/>
    <property type="match status" value="1"/>
</dbReference>
<dbReference type="Pfam" id="PF06544">
    <property type="entry name" value="Prp3_C"/>
    <property type="match status" value="1"/>
</dbReference>
<dbReference type="GO" id="GO:0046540">
    <property type="term" value="C:U4/U6 x U5 tri-snRNP complex"/>
    <property type="evidence" value="ECO:0007669"/>
    <property type="project" value="InterPro"/>
</dbReference>
<feature type="compositionally biased region" description="Basic and acidic residues" evidence="6">
    <location>
        <begin position="34"/>
        <end position="49"/>
    </location>
</feature>
<dbReference type="CDD" id="cd24162">
    <property type="entry name" value="Prp3_C"/>
    <property type="match status" value="1"/>
</dbReference>
<reference evidence="9 10" key="1">
    <citation type="submission" date="2018-12" db="EMBL/GenBank/DDBJ databases">
        <authorList>
            <person name="Tiukova I."/>
            <person name="Dainat J."/>
        </authorList>
    </citation>
    <scope>NUCLEOTIDE SEQUENCE [LARGE SCALE GENOMIC DNA]</scope>
</reference>
<evidence type="ECO:0000313" key="9">
    <source>
        <dbReference type="EMBL" id="VEU19916.1"/>
    </source>
</evidence>
<organism evidence="9 10">
    <name type="scientific">Brettanomyces naardenensis</name>
    <name type="common">Yeast</name>
    <dbReference type="NCBI Taxonomy" id="13370"/>
    <lineage>
        <taxon>Eukaryota</taxon>
        <taxon>Fungi</taxon>
        <taxon>Dikarya</taxon>
        <taxon>Ascomycota</taxon>
        <taxon>Saccharomycotina</taxon>
        <taxon>Pichiomycetes</taxon>
        <taxon>Pichiales</taxon>
        <taxon>Pichiaceae</taxon>
        <taxon>Brettanomyces</taxon>
    </lineage>
</organism>
<evidence type="ECO:0000256" key="5">
    <source>
        <dbReference type="SAM" id="Coils"/>
    </source>
</evidence>
<keyword evidence="10" id="KW-1185">Reference proteome</keyword>
<dbReference type="GO" id="GO:0000398">
    <property type="term" value="P:mRNA splicing, via spliceosome"/>
    <property type="evidence" value="ECO:0007669"/>
    <property type="project" value="InterPro"/>
</dbReference>
<evidence type="ECO:0000256" key="4">
    <source>
        <dbReference type="ARBA" id="ARBA00023242"/>
    </source>
</evidence>
<dbReference type="FunCoup" id="A0A448YGB0">
    <property type="interactions" value="745"/>
</dbReference>
<evidence type="ECO:0000313" key="10">
    <source>
        <dbReference type="Proteomes" id="UP000290900"/>
    </source>
</evidence>
<proteinExistence type="predicted"/>
<keyword evidence="5" id="KW-0175">Coiled coil</keyword>
<evidence type="ECO:0000259" key="7">
    <source>
        <dbReference type="Pfam" id="PF06544"/>
    </source>
</evidence>
<dbReference type="AlphaFoldDB" id="A0A448YGB0"/>
<evidence type="ECO:0000256" key="1">
    <source>
        <dbReference type="ARBA" id="ARBA00004123"/>
    </source>
</evidence>
<dbReference type="EMBL" id="CAACVR010000001">
    <property type="protein sequence ID" value="VEU19916.1"/>
    <property type="molecule type" value="Genomic_DNA"/>
</dbReference>
<dbReference type="PANTHER" id="PTHR14212">
    <property type="entry name" value="U4/U6-ASSOCIATED RNA SPLICING FACTOR-RELATED"/>
    <property type="match status" value="1"/>
</dbReference>
<dbReference type="InterPro" id="IPR013881">
    <property type="entry name" value="Pre-mRNA_splic_Prp3_dom"/>
</dbReference>
<dbReference type="InParanoid" id="A0A448YGB0"/>
<feature type="domain" description="Pre-mRNA-splicing factor 3" evidence="8">
    <location>
        <begin position="105"/>
        <end position="321"/>
    </location>
</feature>
<protein>
    <submittedName>
        <fullName evidence="9">DEKNAAC100515</fullName>
    </submittedName>
</protein>
<dbReference type="InterPro" id="IPR010541">
    <property type="entry name" value="Prp3_C"/>
</dbReference>
<feature type="coiled-coil region" evidence="5">
    <location>
        <begin position="129"/>
        <end position="156"/>
    </location>
</feature>
<dbReference type="OrthoDB" id="10264544at2759"/>
<dbReference type="InterPro" id="IPR027104">
    <property type="entry name" value="Prp3"/>
</dbReference>
<feature type="domain" description="Small nuclear ribonucleoprotein Prp3 C-terminal" evidence="7">
    <location>
        <begin position="345"/>
        <end position="475"/>
    </location>
</feature>
<keyword evidence="3" id="KW-0508">mRNA splicing</keyword>
<dbReference type="Proteomes" id="UP000290900">
    <property type="component" value="Unassembled WGS sequence"/>
</dbReference>
<dbReference type="STRING" id="13370.A0A448YGB0"/>
<accession>A0A448YGB0</accession>
<sequence length="480" mass="55845">MPFSGKKASSTISPNKSFKRQKRSRWQSSGNDPGGEKQYEGGRSDKGVAEDDLVMNSIKIHPLLQGSQGERAGSPLTFDWKAEKHSVKDPVKSSNWKSRKGFIINPYLDQSSISAAPERTKRLLEFNPRGKYIEQAEELREKWKEEEKEKLRQEELKSLNLVPDEKSGEQYYAPMLPPGIEWWDRQLVKGGSYKDINNLDNLTYRDPTDEENPITSYIQHPVTIPAPWEKNLPLPKPLFLTKKETKRLRKNERLISMRERQDKIKLGLEPAPPPRIKLKNLMTVLTNETIKNPTEVEMRVKREVEQRKIVHDKMNKERELTKDQRNDKLMQKIENDRAEGCHSCIFKINRLVNPKHLYKVDINAKEFKLTGLCINLEGGMSLVIAEGGHRALKKYKRLLLRRIKWQENEVPKRAIESDAPVQPLEDLSTNSCGLIWEGELPKQHFLKWTIYDFNDEGDIVNLLSRYRLENYWRQAVASQL</sequence>